<dbReference type="SUPFAM" id="SSF52218">
    <property type="entry name" value="Flavoproteins"/>
    <property type="match status" value="1"/>
</dbReference>
<comment type="caution">
    <text evidence="2">The sequence shown here is derived from an EMBL/GenBank/DDBJ whole genome shotgun (WGS) entry which is preliminary data.</text>
</comment>
<accession>A0A8S9J883</accession>
<reference evidence="2" key="1">
    <citation type="submission" date="2019-12" db="EMBL/GenBank/DDBJ databases">
        <title>Genome sequencing and annotation of Brassica cretica.</title>
        <authorList>
            <person name="Studholme D.J."/>
            <person name="Sarris P.F."/>
        </authorList>
    </citation>
    <scope>NUCLEOTIDE SEQUENCE</scope>
    <source>
        <strain evidence="2">PFS-001/15</strain>
        <tissue evidence="2">Leaf</tissue>
    </source>
</reference>
<proteinExistence type="predicted"/>
<evidence type="ECO:0000313" key="2">
    <source>
        <dbReference type="EMBL" id="KAF2577702.1"/>
    </source>
</evidence>
<gene>
    <name evidence="2" type="ORF">F2Q68_00006358</name>
</gene>
<feature type="compositionally biased region" description="Polar residues" evidence="1">
    <location>
        <begin position="1"/>
        <end position="16"/>
    </location>
</feature>
<dbReference type="EMBL" id="QGKW02001660">
    <property type="protein sequence ID" value="KAF2577702.1"/>
    <property type="molecule type" value="Genomic_DNA"/>
</dbReference>
<sequence length="73" mass="7788">MEETANQRNESTSEGKTGQYREVLDLMRDATGGLLRTQQLTGKPAGIFNIIGSRGGGHETAIASVFTCVVIGF</sequence>
<evidence type="ECO:0000313" key="3">
    <source>
        <dbReference type="Proteomes" id="UP000712281"/>
    </source>
</evidence>
<dbReference type="Gene3D" id="3.40.50.360">
    <property type="match status" value="1"/>
</dbReference>
<organism evidence="2 3">
    <name type="scientific">Brassica cretica</name>
    <name type="common">Mustard</name>
    <dbReference type="NCBI Taxonomy" id="69181"/>
    <lineage>
        <taxon>Eukaryota</taxon>
        <taxon>Viridiplantae</taxon>
        <taxon>Streptophyta</taxon>
        <taxon>Embryophyta</taxon>
        <taxon>Tracheophyta</taxon>
        <taxon>Spermatophyta</taxon>
        <taxon>Magnoliopsida</taxon>
        <taxon>eudicotyledons</taxon>
        <taxon>Gunneridae</taxon>
        <taxon>Pentapetalae</taxon>
        <taxon>rosids</taxon>
        <taxon>malvids</taxon>
        <taxon>Brassicales</taxon>
        <taxon>Brassicaceae</taxon>
        <taxon>Brassiceae</taxon>
        <taxon>Brassica</taxon>
    </lineage>
</organism>
<feature type="region of interest" description="Disordered" evidence="1">
    <location>
        <begin position="1"/>
        <end position="20"/>
    </location>
</feature>
<protein>
    <submittedName>
        <fullName evidence="2">Uncharacterized protein</fullName>
    </submittedName>
</protein>
<evidence type="ECO:0000256" key="1">
    <source>
        <dbReference type="SAM" id="MobiDB-lite"/>
    </source>
</evidence>
<dbReference type="InterPro" id="IPR029039">
    <property type="entry name" value="Flavoprotein-like_sf"/>
</dbReference>
<dbReference type="Proteomes" id="UP000712281">
    <property type="component" value="Unassembled WGS sequence"/>
</dbReference>
<dbReference type="AlphaFoldDB" id="A0A8S9J883"/>
<name>A0A8S9J883_BRACR</name>